<dbReference type="RefSeq" id="WP_186963547.1">
    <property type="nucleotide sequence ID" value="NZ_JACOPR010000003.1"/>
</dbReference>
<comment type="caution">
    <text evidence="2">The sequence shown here is derived from an EMBL/GenBank/DDBJ whole genome shotgun (WGS) entry which is preliminary data.</text>
</comment>
<feature type="region of interest" description="Disordered" evidence="1">
    <location>
        <begin position="16"/>
        <end position="58"/>
    </location>
</feature>
<reference evidence="2 3" key="1">
    <citation type="submission" date="2020-08" db="EMBL/GenBank/DDBJ databases">
        <title>Genome public.</title>
        <authorList>
            <person name="Liu C."/>
            <person name="Sun Q."/>
        </authorList>
    </citation>
    <scope>NUCLEOTIDE SEQUENCE [LARGE SCALE GENOMIC DNA]</scope>
    <source>
        <strain evidence="2 3">New-38</strain>
    </source>
</reference>
<organism evidence="2 3">
    <name type="scientific">Pseudoflavonifractor hominis</name>
    <dbReference type="NCBI Taxonomy" id="2763059"/>
    <lineage>
        <taxon>Bacteria</taxon>
        <taxon>Bacillati</taxon>
        <taxon>Bacillota</taxon>
        <taxon>Clostridia</taxon>
        <taxon>Eubacteriales</taxon>
        <taxon>Oscillospiraceae</taxon>
        <taxon>Pseudoflavonifractor</taxon>
    </lineage>
</organism>
<gene>
    <name evidence="2" type="ORF">H8S34_07595</name>
</gene>
<evidence type="ECO:0000313" key="3">
    <source>
        <dbReference type="Proteomes" id="UP000660021"/>
    </source>
</evidence>
<dbReference type="EMBL" id="JACOPR010000003">
    <property type="protein sequence ID" value="MBC5730698.1"/>
    <property type="molecule type" value="Genomic_DNA"/>
</dbReference>
<evidence type="ECO:0000313" key="2">
    <source>
        <dbReference type="EMBL" id="MBC5730698.1"/>
    </source>
</evidence>
<name>A0ABR7HT78_9FIRM</name>
<evidence type="ECO:0000256" key="1">
    <source>
        <dbReference type="SAM" id="MobiDB-lite"/>
    </source>
</evidence>
<proteinExistence type="predicted"/>
<accession>A0ABR7HT78</accession>
<feature type="compositionally biased region" description="Basic and acidic residues" evidence="1">
    <location>
        <begin position="36"/>
        <end position="47"/>
    </location>
</feature>
<keyword evidence="3" id="KW-1185">Reference proteome</keyword>
<feature type="region of interest" description="Disordered" evidence="1">
    <location>
        <begin position="71"/>
        <end position="123"/>
    </location>
</feature>
<dbReference type="Proteomes" id="UP000660021">
    <property type="component" value="Unassembled WGS sequence"/>
</dbReference>
<protein>
    <submittedName>
        <fullName evidence="2">Uncharacterized protein</fullName>
    </submittedName>
</protein>
<sequence length="188" mass="20809">MIDYLAMLLEEQVWEDEEETASLELPPEGGTVWKKGRAERAPERETVELEAPDSFPAWLETERAAVQREPIWEEKEEPSAQAEEALPEGGASGEESVLEVLRSGSTSPFPRWASPRYSSGTAHRESGIYPQLKMGQAAVAYARQRGSAGGLLLSRTEPEEGAAPLPVGELDRLVERDARRYDGARPLY</sequence>